<dbReference type="InterPro" id="IPR012442">
    <property type="entry name" value="DUF1645_plant"/>
</dbReference>
<dbReference type="PANTHER" id="PTHR33095:SF23">
    <property type="entry name" value="DUF1645 FAMILY PROTEIN"/>
    <property type="match status" value="1"/>
</dbReference>
<dbReference type="STRING" id="3871.A0A4P1QXM9"/>
<evidence type="ECO:0000256" key="1">
    <source>
        <dbReference type="SAM" id="MobiDB-lite"/>
    </source>
</evidence>
<proteinExistence type="predicted"/>
<feature type="compositionally biased region" description="Low complexity" evidence="1">
    <location>
        <begin position="73"/>
        <end position="85"/>
    </location>
</feature>
<dbReference type="Pfam" id="PF07816">
    <property type="entry name" value="DUF1645"/>
    <property type="match status" value="1"/>
</dbReference>
<evidence type="ECO:0000313" key="2">
    <source>
        <dbReference type="EMBL" id="OIV96966.1"/>
    </source>
</evidence>
<protein>
    <submittedName>
        <fullName evidence="2">Uncharacterized protein</fullName>
    </submittedName>
</protein>
<dbReference type="AlphaFoldDB" id="A0A4P1QXM9"/>
<evidence type="ECO:0000313" key="3">
    <source>
        <dbReference type="Proteomes" id="UP000188354"/>
    </source>
</evidence>
<dbReference type="Proteomes" id="UP000188354">
    <property type="component" value="Chromosome LG15"/>
</dbReference>
<dbReference type="PANTHER" id="PTHR33095">
    <property type="entry name" value="OS07G0619500 PROTEIN"/>
    <property type="match status" value="1"/>
</dbReference>
<dbReference type="EMBL" id="CM007375">
    <property type="protein sequence ID" value="OIV96966.1"/>
    <property type="molecule type" value="Genomic_DNA"/>
</dbReference>
<feature type="compositionally biased region" description="Basic and acidic residues" evidence="1">
    <location>
        <begin position="62"/>
        <end position="72"/>
    </location>
</feature>
<organism evidence="2 3">
    <name type="scientific">Lupinus angustifolius</name>
    <name type="common">Narrow-leaved blue lupine</name>
    <dbReference type="NCBI Taxonomy" id="3871"/>
    <lineage>
        <taxon>Eukaryota</taxon>
        <taxon>Viridiplantae</taxon>
        <taxon>Streptophyta</taxon>
        <taxon>Embryophyta</taxon>
        <taxon>Tracheophyta</taxon>
        <taxon>Spermatophyta</taxon>
        <taxon>Magnoliopsida</taxon>
        <taxon>eudicotyledons</taxon>
        <taxon>Gunneridae</taxon>
        <taxon>Pentapetalae</taxon>
        <taxon>rosids</taxon>
        <taxon>fabids</taxon>
        <taxon>Fabales</taxon>
        <taxon>Fabaceae</taxon>
        <taxon>Papilionoideae</taxon>
        <taxon>50 kb inversion clade</taxon>
        <taxon>genistoids sensu lato</taxon>
        <taxon>core genistoids</taxon>
        <taxon>Genisteae</taxon>
        <taxon>Lupinus</taxon>
    </lineage>
</organism>
<feature type="region of interest" description="Disordered" evidence="1">
    <location>
        <begin position="57"/>
        <end position="87"/>
    </location>
</feature>
<accession>A0A4P1QXM9</accession>
<keyword evidence="3" id="KW-1185">Reference proteome</keyword>
<name>A0A4P1QXM9_LUPAN</name>
<dbReference type="Gramene" id="OIV96966">
    <property type="protein sequence ID" value="OIV96966"/>
    <property type="gene ID" value="TanjilG_00548"/>
</dbReference>
<sequence length="269" mass="30580">MMMQQQHGKAYNQVSPSSSFTLTNYSSFETLSNIATRVINDLRWDPHHSTFNDDDMLQPWENNHDNAHEAVNDNHQNQNGTTNNNNDEEEFEFTFVPTNPNTSLVSADDIFYNGKIKPTYPIINPTLNDTVSRSNNTNKNDDVGENIKRRRPALRKLMFEERETALCLSSTDESVDMEGVMEGTYCVWTPHSVGVKERKKKINSTGSVSKRWKLQNLVLKSNSEGTEEVVKMTNKVVDEAAKPRSGSGNGGAWVRVIKEGEEMKRKWFA</sequence>
<reference evidence="2 3" key="1">
    <citation type="journal article" date="2017" name="Plant Biotechnol. J.">
        <title>A comprehensive draft genome sequence for lupin (Lupinus angustifolius), an emerging health food: insights into plant-microbe interactions and legume evolution.</title>
        <authorList>
            <person name="Hane J.K."/>
            <person name="Ming Y."/>
            <person name="Kamphuis L.G."/>
            <person name="Nelson M.N."/>
            <person name="Garg G."/>
            <person name="Atkins C.A."/>
            <person name="Bayer P.E."/>
            <person name="Bravo A."/>
            <person name="Bringans S."/>
            <person name="Cannon S."/>
            <person name="Edwards D."/>
            <person name="Foley R."/>
            <person name="Gao L.L."/>
            <person name="Harrison M.J."/>
            <person name="Huang W."/>
            <person name="Hurgobin B."/>
            <person name="Li S."/>
            <person name="Liu C.W."/>
            <person name="McGrath A."/>
            <person name="Morahan G."/>
            <person name="Murray J."/>
            <person name="Weller J."/>
            <person name="Jian J."/>
            <person name="Singh K.B."/>
        </authorList>
    </citation>
    <scope>NUCLEOTIDE SEQUENCE [LARGE SCALE GENOMIC DNA]</scope>
    <source>
        <strain evidence="3">cv. Tanjil</strain>
        <tissue evidence="2">Whole plant</tissue>
    </source>
</reference>
<gene>
    <name evidence="2" type="ORF">TanjilG_00548</name>
</gene>